<keyword evidence="2" id="KW-0121">Carboxypeptidase</keyword>
<dbReference type="InterPro" id="IPR008969">
    <property type="entry name" value="CarboxyPept-like_regulatory"/>
</dbReference>
<evidence type="ECO:0000256" key="1">
    <source>
        <dbReference type="SAM" id="SignalP"/>
    </source>
</evidence>
<proteinExistence type="predicted"/>
<dbReference type="Gene3D" id="2.60.40.1120">
    <property type="entry name" value="Carboxypeptidase-like, regulatory domain"/>
    <property type="match status" value="1"/>
</dbReference>
<evidence type="ECO:0000313" key="2">
    <source>
        <dbReference type="EMBL" id="MCB4806881.1"/>
    </source>
</evidence>
<dbReference type="Proteomes" id="UP001139286">
    <property type="component" value="Unassembled WGS sequence"/>
</dbReference>
<reference evidence="2" key="1">
    <citation type="submission" date="2021-10" db="EMBL/GenBank/DDBJ databases">
        <title>Tamlana sargassums sp. nov., and Tamlana laminarinivorans sp. nov., two new bacteria isolated from the brown alga.</title>
        <authorList>
            <person name="Li J."/>
        </authorList>
    </citation>
    <scope>NUCLEOTIDE SEQUENCE</scope>
    <source>
        <strain evidence="2">62-3</strain>
    </source>
</reference>
<sequence>MKHFLIALSFVFTGTMFAQNNHVISGALFDGEIENSPLAFAEVLIKETGEKMLTNTQGTFKFEALENKTYTLVFSFAGYDNKEVAVANNSTNKQALKIALQAKTISFDDLASVLEKADNKATSN</sequence>
<accession>A0A9X1I638</accession>
<keyword evidence="2" id="KW-0378">Hydrolase</keyword>
<dbReference type="EMBL" id="JAJAPX010000001">
    <property type="protein sequence ID" value="MCB4806881.1"/>
    <property type="molecule type" value="Genomic_DNA"/>
</dbReference>
<dbReference type="AlphaFoldDB" id="A0A9X1I638"/>
<feature type="signal peptide" evidence="1">
    <location>
        <begin position="1"/>
        <end position="18"/>
    </location>
</feature>
<dbReference type="SUPFAM" id="SSF49464">
    <property type="entry name" value="Carboxypeptidase regulatory domain-like"/>
    <property type="match status" value="1"/>
</dbReference>
<keyword evidence="3" id="KW-1185">Reference proteome</keyword>
<gene>
    <name evidence="2" type="ORF">LG651_01375</name>
</gene>
<dbReference type="GO" id="GO:0004180">
    <property type="term" value="F:carboxypeptidase activity"/>
    <property type="evidence" value="ECO:0007669"/>
    <property type="project" value="UniProtKB-KW"/>
</dbReference>
<keyword evidence="2" id="KW-0645">Protease</keyword>
<organism evidence="2 3">
    <name type="scientific">Neotamlana sargassicola</name>
    <dbReference type="NCBI Taxonomy" id="2883125"/>
    <lineage>
        <taxon>Bacteria</taxon>
        <taxon>Pseudomonadati</taxon>
        <taxon>Bacteroidota</taxon>
        <taxon>Flavobacteriia</taxon>
        <taxon>Flavobacteriales</taxon>
        <taxon>Flavobacteriaceae</taxon>
        <taxon>Neotamlana</taxon>
    </lineage>
</organism>
<name>A0A9X1I638_9FLAO</name>
<dbReference type="Pfam" id="PF13715">
    <property type="entry name" value="CarbopepD_reg_2"/>
    <property type="match status" value="1"/>
</dbReference>
<evidence type="ECO:0000313" key="3">
    <source>
        <dbReference type="Proteomes" id="UP001139286"/>
    </source>
</evidence>
<keyword evidence="1" id="KW-0732">Signal</keyword>
<comment type="caution">
    <text evidence="2">The sequence shown here is derived from an EMBL/GenBank/DDBJ whole genome shotgun (WGS) entry which is preliminary data.</text>
</comment>
<protein>
    <submittedName>
        <fullName evidence="2">Carboxypeptidase-like regulatory domain-containing protein</fullName>
    </submittedName>
</protein>
<dbReference type="RefSeq" id="WP_226694368.1">
    <property type="nucleotide sequence ID" value="NZ_JAJAPX010000001.1"/>
</dbReference>
<feature type="chain" id="PRO_5040978607" evidence="1">
    <location>
        <begin position="19"/>
        <end position="124"/>
    </location>
</feature>